<name>A0A9N8E7A6_9STRA</name>
<dbReference type="Proteomes" id="UP001153069">
    <property type="component" value="Unassembled WGS sequence"/>
</dbReference>
<evidence type="ECO:0000313" key="3">
    <source>
        <dbReference type="Proteomes" id="UP001153069"/>
    </source>
</evidence>
<keyword evidence="1" id="KW-0812">Transmembrane</keyword>
<organism evidence="2 3">
    <name type="scientific">Seminavis robusta</name>
    <dbReference type="NCBI Taxonomy" id="568900"/>
    <lineage>
        <taxon>Eukaryota</taxon>
        <taxon>Sar</taxon>
        <taxon>Stramenopiles</taxon>
        <taxon>Ochrophyta</taxon>
        <taxon>Bacillariophyta</taxon>
        <taxon>Bacillariophyceae</taxon>
        <taxon>Bacillariophycidae</taxon>
        <taxon>Naviculales</taxon>
        <taxon>Naviculaceae</taxon>
        <taxon>Seminavis</taxon>
    </lineage>
</organism>
<feature type="transmembrane region" description="Helical" evidence="1">
    <location>
        <begin position="234"/>
        <end position="251"/>
    </location>
</feature>
<feature type="transmembrane region" description="Helical" evidence="1">
    <location>
        <begin position="112"/>
        <end position="133"/>
    </location>
</feature>
<proteinExistence type="predicted"/>
<protein>
    <submittedName>
        <fullName evidence="2">Uncharacterized protein</fullName>
    </submittedName>
</protein>
<sequence>MCWSFKVSMVFALLEASSTFYLYQRAKKSTDPYIRAQLWVVPLLITIFLVEITEAFVWLDPTLLPVTAQEGPPCSAYNRNLTMVFWFLVYPWQPLLCTIPCRRVGHPRNRDIFAGIEIVAIALPIWHIMIYILEITPHLLDEHYNPPPPRFDIQRQAYQTFQNSETCTYVGQNGHLFWTLATATSWLSPNGTCYIILFSSFILCKPKRFFAGMALFMSALALCLNTYYRGSMEMASMWCWLGMLMHIYFILQPYLLPCNDNNSYSADTFAANAGFRDELPVVEIAKCNGGGSCMSQSWPGGKSQWFRKLAHKMPPWASEVVYFLTSSTCKDVAVSHKGS</sequence>
<gene>
    <name evidence="2" type="ORF">SEMRO_757_G197960.1</name>
</gene>
<dbReference type="OrthoDB" id="9974556at2759"/>
<keyword evidence="1" id="KW-0472">Membrane</keyword>
<accession>A0A9N8E7A6</accession>
<keyword evidence="3" id="KW-1185">Reference proteome</keyword>
<feature type="transmembrane region" description="Helical" evidence="1">
    <location>
        <begin position="36"/>
        <end position="59"/>
    </location>
</feature>
<evidence type="ECO:0000256" key="1">
    <source>
        <dbReference type="SAM" id="Phobius"/>
    </source>
</evidence>
<keyword evidence="1" id="KW-1133">Transmembrane helix</keyword>
<evidence type="ECO:0000313" key="2">
    <source>
        <dbReference type="EMBL" id="CAB9516052.1"/>
    </source>
</evidence>
<feature type="transmembrane region" description="Helical" evidence="1">
    <location>
        <begin position="79"/>
        <end position="100"/>
    </location>
</feature>
<comment type="caution">
    <text evidence="2">The sequence shown here is derived from an EMBL/GenBank/DDBJ whole genome shotgun (WGS) entry which is preliminary data.</text>
</comment>
<dbReference type="EMBL" id="CAICTM010000756">
    <property type="protein sequence ID" value="CAB9516052.1"/>
    <property type="molecule type" value="Genomic_DNA"/>
</dbReference>
<reference evidence="2" key="1">
    <citation type="submission" date="2020-06" db="EMBL/GenBank/DDBJ databases">
        <authorList>
            <consortium name="Plant Systems Biology data submission"/>
        </authorList>
    </citation>
    <scope>NUCLEOTIDE SEQUENCE</scope>
    <source>
        <strain evidence="2">D6</strain>
    </source>
</reference>
<feature type="transmembrane region" description="Helical" evidence="1">
    <location>
        <begin position="209"/>
        <end position="228"/>
    </location>
</feature>
<feature type="transmembrane region" description="Helical" evidence="1">
    <location>
        <begin position="176"/>
        <end position="197"/>
    </location>
</feature>
<dbReference type="AlphaFoldDB" id="A0A9N8E7A6"/>